<dbReference type="Proteomes" id="UP001595833">
    <property type="component" value="Unassembled WGS sequence"/>
</dbReference>
<protein>
    <submittedName>
        <fullName evidence="2">Uncharacterized protein</fullName>
    </submittedName>
</protein>
<sequence length="66" mass="7013">MVEDYLRGHSGKDFSPNAVGKALNRSAGAVHNALEKLVEGGYAVRTGDKPKKYSLAPAEATADPER</sequence>
<name>A0ABV9Y7V4_9PSEU</name>
<reference evidence="3" key="1">
    <citation type="journal article" date="2019" name="Int. J. Syst. Evol. Microbiol.">
        <title>The Global Catalogue of Microorganisms (GCM) 10K type strain sequencing project: providing services to taxonomists for standard genome sequencing and annotation.</title>
        <authorList>
            <consortium name="The Broad Institute Genomics Platform"/>
            <consortium name="The Broad Institute Genome Sequencing Center for Infectious Disease"/>
            <person name="Wu L."/>
            <person name="Ma J."/>
        </authorList>
    </citation>
    <scope>NUCLEOTIDE SEQUENCE [LARGE SCALE GENOMIC DNA]</scope>
    <source>
        <strain evidence="3">KCTC 12848</strain>
    </source>
</reference>
<keyword evidence="3" id="KW-1185">Reference proteome</keyword>
<evidence type="ECO:0000256" key="1">
    <source>
        <dbReference type="SAM" id="MobiDB-lite"/>
    </source>
</evidence>
<gene>
    <name evidence="2" type="ORF">ACFPFM_33725</name>
</gene>
<proteinExistence type="predicted"/>
<feature type="region of interest" description="Disordered" evidence="1">
    <location>
        <begin position="46"/>
        <end position="66"/>
    </location>
</feature>
<organism evidence="2 3">
    <name type="scientific">Saccharothrix xinjiangensis</name>
    <dbReference type="NCBI Taxonomy" id="204798"/>
    <lineage>
        <taxon>Bacteria</taxon>
        <taxon>Bacillati</taxon>
        <taxon>Actinomycetota</taxon>
        <taxon>Actinomycetes</taxon>
        <taxon>Pseudonocardiales</taxon>
        <taxon>Pseudonocardiaceae</taxon>
        <taxon>Saccharothrix</taxon>
    </lineage>
</organism>
<comment type="caution">
    <text evidence="2">The sequence shown here is derived from an EMBL/GenBank/DDBJ whole genome shotgun (WGS) entry which is preliminary data.</text>
</comment>
<dbReference type="RefSeq" id="WP_344044125.1">
    <property type="nucleotide sequence ID" value="NZ_BAAAKE010000061.1"/>
</dbReference>
<evidence type="ECO:0000313" key="2">
    <source>
        <dbReference type="EMBL" id="MFC5058696.1"/>
    </source>
</evidence>
<dbReference type="EMBL" id="JBHSJB010000033">
    <property type="protein sequence ID" value="MFC5058696.1"/>
    <property type="molecule type" value="Genomic_DNA"/>
</dbReference>
<evidence type="ECO:0000313" key="3">
    <source>
        <dbReference type="Proteomes" id="UP001595833"/>
    </source>
</evidence>
<accession>A0ABV9Y7V4</accession>